<gene>
    <name evidence="16" type="primary">gal1</name>
    <name evidence="16" type="ORF">SOMG_05070</name>
</gene>
<dbReference type="PRINTS" id="PR00473">
    <property type="entry name" value="GALCTOKINASE"/>
</dbReference>
<comment type="catalytic activity">
    <reaction evidence="12">
        <text>alpha-D-galactose + ATP = alpha-D-galactose 1-phosphate + ADP + H(+)</text>
        <dbReference type="Rhea" id="RHEA:13553"/>
        <dbReference type="ChEBI" id="CHEBI:15378"/>
        <dbReference type="ChEBI" id="CHEBI:28061"/>
        <dbReference type="ChEBI" id="CHEBI:30616"/>
        <dbReference type="ChEBI" id="CHEBI:58336"/>
        <dbReference type="ChEBI" id="CHEBI:456216"/>
        <dbReference type="EC" id="2.7.1.6"/>
    </reaction>
    <physiologicalReaction direction="left-to-right" evidence="12">
        <dbReference type="Rhea" id="RHEA:13554"/>
    </physiologicalReaction>
</comment>
<dbReference type="InterPro" id="IPR006206">
    <property type="entry name" value="Mevalonate/galactokinase"/>
</dbReference>
<evidence type="ECO:0000256" key="12">
    <source>
        <dbReference type="ARBA" id="ARBA00049538"/>
    </source>
</evidence>
<dbReference type="GeneID" id="80878534"/>
<dbReference type="InterPro" id="IPR014721">
    <property type="entry name" value="Ribsml_uS5_D2-typ_fold_subgr"/>
</dbReference>
<dbReference type="Gene3D" id="3.30.230.10">
    <property type="match status" value="1"/>
</dbReference>
<evidence type="ECO:0000256" key="4">
    <source>
        <dbReference type="ARBA" id="ARBA00019487"/>
    </source>
</evidence>
<dbReference type="InterPro" id="IPR036554">
    <property type="entry name" value="GHMP_kinase_C_sf"/>
</dbReference>
<dbReference type="GO" id="GO:0004335">
    <property type="term" value="F:galactokinase activity"/>
    <property type="evidence" value="ECO:0007669"/>
    <property type="project" value="UniProtKB-EC"/>
</dbReference>
<dbReference type="InterPro" id="IPR019539">
    <property type="entry name" value="GalKase_N"/>
</dbReference>
<evidence type="ECO:0000256" key="10">
    <source>
        <dbReference type="ARBA" id="ARBA00023277"/>
    </source>
</evidence>
<dbReference type="KEGG" id="som:SOMG_05070"/>
<feature type="domain" description="GHMP kinase N-terminal" evidence="13">
    <location>
        <begin position="132"/>
        <end position="216"/>
    </location>
</feature>
<protein>
    <recommendedName>
        <fullName evidence="4">Galactokinase</fullName>
        <ecNumber evidence="3">2.7.1.6</ecNumber>
    </recommendedName>
    <alternativeName>
        <fullName evidence="11">Galactose kinase</fullName>
    </alternativeName>
</protein>
<dbReference type="PANTHER" id="PTHR10457">
    <property type="entry name" value="MEVALONATE KINASE/GALACTOKINASE"/>
    <property type="match status" value="1"/>
</dbReference>
<dbReference type="GO" id="GO:0000411">
    <property type="term" value="P:positive regulation of transcription by galactose"/>
    <property type="evidence" value="ECO:0007669"/>
    <property type="project" value="UniProtKB-ARBA"/>
</dbReference>
<dbReference type="AlphaFoldDB" id="A0AAE9WEC4"/>
<keyword evidence="7" id="KW-0418">Kinase</keyword>
<evidence type="ECO:0000256" key="9">
    <source>
        <dbReference type="ARBA" id="ARBA00023144"/>
    </source>
</evidence>
<evidence type="ECO:0000256" key="11">
    <source>
        <dbReference type="ARBA" id="ARBA00029590"/>
    </source>
</evidence>
<keyword evidence="8" id="KW-0067">ATP-binding</keyword>
<reference evidence="16 17" key="1">
    <citation type="journal article" date="2023" name="G3 (Bethesda)">
        <title>A high-quality reference genome for the fission yeast Schizosaccharomyces osmophilus.</title>
        <authorList>
            <person name="Jia G.S."/>
            <person name="Zhang W.C."/>
            <person name="Liang Y."/>
            <person name="Liu X.H."/>
            <person name="Rhind N."/>
            <person name="Pidoux A."/>
            <person name="Brysch-Herzberg M."/>
            <person name="Du L.L."/>
        </authorList>
    </citation>
    <scope>NUCLEOTIDE SEQUENCE [LARGE SCALE GENOMIC DNA]</scope>
    <source>
        <strain evidence="16 17">CBS 15793</strain>
    </source>
</reference>
<evidence type="ECO:0000256" key="3">
    <source>
        <dbReference type="ARBA" id="ARBA00012315"/>
    </source>
</evidence>
<dbReference type="InterPro" id="IPR006204">
    <property type="entry name" value="GHMP_kinase_N_dom"/>
</dbReference>
<keyword evidence="17" id="KW-1185">Reference proteome</keyword>
<dbReference type="GO" id="GO:0005829">
    <property type="term" value="C:cytosol"/>
    <property type="evidence" value="ECO:0007669"/>
    <property type="project" value="TreeGrafter"/>
</dbReference>
<dbReference type="NCBIfam" id="TIGR00131">
    <property type="entry name" value="gal_kin"/>
    <property type="match status" value="1"/>
</dbReference>
<dbReference type="InterPro" id="IPR000705">
    <property type="entry name" value="Galactokinase"/>
</dbReference>
<evidence type="ECO:0000259" key="14">
    <source>
        <dbReference type="Pfam" id="PF08544"/>
    </source>
</evidence>
<dbReference type="PRINTS" id="PR00959">
    <property type="entry name" value="MEVGALKINASE"/>
</dbReference>
<dbReference type="RefSeq" id="XP_056039025.1">
    <property type="nucleotide sequence ID" value="XM_056183845.1"/>
</dbReference>
<keyword evidence="5" id="KW-0808">Transferase</keyword>
<dbReference type="FunFam" id="3.30.230.10:FF:000056">
    <property type="entry name" value="GAL1p Galactokinase"/>
    <property type="match status" value="1"/>
</dbReference>
<dbReference type="PROSITE" id="PS00627">
    <property type="entry name" value="GHMP_KINASES_ATP"/>
    <property type="match status" value="1"/>
</dbReference>
<dbReference type="PROSITE" id="PS00106">
    <property type="entry name" value="GALACTOKINASE"/>
    <property type="match status" value="1"/>
</dbReference>
<dbReference type="GO" id="GO:0006012">
    <property type="term" value="P:galactose metabolic process"/>
    <property type="evidence" value="ECO:0007669"/>
    <property type="project" value="UniProtKB-KW"/>
</dbReference>
<dbReference type="SUPFAM" id="SSF55060">
    <property type="entry name" value="GHMP Kinase, C-terminal domain"/>
    <property type="match status" value="1"/>
</dbReference>
<evidence type="ECO:0000256" key="2">
    <source>
        <dbReference type="ARBA" id="ARBA00006566"/>
    </source>
</evidence>
<evidence type="ECO:0000313" key="17">
    <source>
        <dbReference type="Proteomes" id="UP001212411"/>
    </source>
</evidence>
<evidence type="ECO:0000259" key="15">
    <source>
        <dbReference type="Pfam" id="PF10509"/>
    </source>
</evidence>
<dbReference type="Pfam" id="PF10509">
    <property type="entry name" value="GalKase_gal_bdg"/>
    <property type="match status" value="1"/>
</dbReference>
<evidence type="ECO:0000256" key="8">
    <source>
        <dbReference type="ARBA" id="ARBA00022840"/>
    </source>
</evidence>
<keyword evidence="6" id="KW-0547">Nucleotide-binding</keyword>
<dbReference type="Pfam" id="PF08544">
    <property type="entry name" value="GHMP_kinases_C"/>
    <property type="match status" value="1"/>
</dbReference>
<comment type="pathway">
    <text evidence="1">Carbohydrate metabolism; galactose metabolism.</text>
</comment>
<dbReference type="PANTHER" id="PTHR10457:SF7">
    <property type="entry name" value="GALACTOKINASE-RELATED"/>
    <property type="match status" value="1"/>
</dbReference>
<dbReference type="Pfam" id="PF00288">
    <property type="entry name" value="GHMP_kinases_N"/>
    <property type="match status" value="1"/>
</dbReference>
<dbReference type="EMBL" id="CP115613">
    <property type="protein sequence ID" value="WBW74782.1"/>
    <property type="molecule type" value="Genomic_DNA"/>
</dbReference>
<organism evidence="16 17">
    <name type="scientific">Schizosaccharomyces osmophilus</name>
    <dbReference type="NCBI Taxonomy" id="2545709"/>
    <lineage>
        <taxon>Eukaryota</taxon>
        <taxon>Fungi</taxon>
        <taxon>Dikarya</taxon>
        <taxon>Ascomycota</taxon>
        <taxon>Taphrinomycotina</taxon>
        <taxon>Schizosaccharomycetes</taxon>
        <taxon>Schizosaccharomycetales</taxon>
        <taxon>Schizosaccharomycetaceae</taxon>
        <taxon>Schizosaccharomyces</taxon>
    </lineage>
</organism>
<dbReference type="GO" id="GO:0005524">
    <property type="term" value="F:ATP binding"/>
    <property type="evidence" value="ECO:0007669"/>
    <property type="project" value="UniProtKB-KW"/>
</dbReference>
<accession>A0AAE9WEC4</accession>
<evidence type="ECO:0000256" key="5">
    <source>
        <dbReference type="ARBA" id="ARBA00022679"/>
    </source>
</evidence>
<evidence type="ECO:0000256" key="6">
    <source>
        <dbReference type="ARBA" id="ARBA00022741"/>
    </source>
</evidence>
<evidence type="ECO:0000256" key="1">
    <source>
        <dbReference type="ARBA" id="ARBA00004947"/>
    </source>
</evidence>
<dbReference type="InterPro" id="IPR006203">
    <property type="entry name" value="GHMP_knse_ATP-bd_CS"/>
</dbReference>
<sequence>MATIPIYHDLSFYTDAERNKARYKNLLSKFKKEFNVDPTFMGRSPGRVNIIGEHIDYNYFSVLPMAMEVDVVAAVHGTDDQKVILTNTNQEFVSEQFELPADGSVISINKNHHSWGNYFRCSLIVAHNFILEKYPNLVEGGSKPLKGMRLTYDGNVPTGGGLSSSAAFCVASIVAILKTNGIDSISKEDLTRISVVSEHYVGVNTGGMDQCASVYGEREKALLVQFRPKLVGIPFKIPSTKPEEMVFLVTNTLVQANKHETAATNYNLRVVEMAVASEILAKKYGLSLMKDSNLKTAGTLRSFMDTYYEQYLRQPPWDGNDVVIGIERTQEMLKIAETTFSEEEKVGLTTEQMAKKLEISTKQFAEVFLTAIPVRYDIMRVYQRAKHVFSEFLRVLETLKLFREHKPSDNSETFLMAFGRLMNDSQRSANIYNNSSSPNLEEVCAISVANGAYGARATGAGWGGSTVHLTTVQKLPKVVSALKGQYYNKHFPNLSQADLDAAIVVSKPATGSCLVDLSKPIF</sequence>
<dbReference type="InterPro" id="IPR013750">
    <property type="entry name" value="GHMP_kinase_C_dom"/>
</dbReference>
<keyword evidence="10" id="KW-0119">Carbohydrate metabolism</keyword>
<dbReference type="PIRSF" id="PIRSF000530">
    <property type="entry name" value="Galactokinase"/>
    <property type="match status" value="1"/>
</dbReference>
<evidence type="ECO:0000259" key="13">
    <source>
        <dbReference type="Pfam" id="PF00288"/>
    </source>
</evidence>
<dbReference type="SUPFAM" id="SSF54211">
    <property type="entry name" value="Ribosomal protein S5 domain 2-like"/>
    <property type="match status" value="1"/>
</dbReference>
<evidence type="ECO:0000256" key="7">
    <source>
        <dbReference type="ARBA" id="ARBA00022777"/>
    </source>
</evidence>
<keyword evidence="9" id="KW-0299">Galactose metabolism</keyword>
<feature type="domain" description="GHMP kinase C-terminal" evidence="14">
    <location>
        <begin position="416"/>
        <end position="487"/>
    </location>
</feature>
<comment type="similarity">
    <text evidence="2">Belongs to the GHMP kinase family. GalK subfamily.</text>
</comment>
<proteinExistence type="inferred from homology"/>
<dbReference type="FunFam" id="1.20.1440.340:FF:000003">
    <property type="entry name" value="GAL1p Galactokinase"/>
    <property type="match status" value="1"/>
</dbReference>
<dbReference type="InterPro" id="IPR019741">
    <property type="entry name" value="Galactokinase_CS"/>
</dbReference>
<dbReference type="Gene3D" id="1.20.1440.340">
    <property type="match status" value="1"/>
</dbReference>
<dbReference type="InterPro" id="IPR020568">
    <property type="entry name" value="Ribosomal_Su5_D2-typ_SF"/>
</dbReference>
<dbReference type="Proteomes" id="UP001212411">
    <property type="component" value="Chromosome 3"/>
</dbReference>
<evidence type="ECO:0000313" key="16">
    <source>
        <dbReference type="EMBL" id="WBW74782.1"/>
    </source>
</evidence>
<dbReference type="EC" id="2.7.1.6" evidence="3"/>
<name>A0AAE9WEC4_9SCHI</name>
<feature type="domain" description="Galactokinase N-terminal" evidence="15">
    <location>
        <begin position="29"/>
        <end position="75"/>
    </location>
</feature>